<organism evidence="3 4">
    <name type="scientific">Mycobacterium noviomagense</name>
    <dbReference type="NCBI Taxonomy" id="459858"/>
    <lineage>
        <taxon>Bacteria</taxon>
        <taxon>Bacillati</taxon>
        <taxon>Actinomycetota</taxon>
        <taxon>Actinomycetes</taxon>
        <taxon>Mycobacteriales</taxon>
        <taxon>Mycobacteriaceae</taxon>
        <taxon>Mycobacterium</taxon>
    </lineage>
</organism>
<dbReference type="Proteomes" id="UP000466894">
    <property type="component" value="Chromosome"/>
</dbReference>
<keyword evidence="2" id="KW-0560">Oxidoreductase</keyword>
<dbReference type="SUPFAM" id="SSF48264">
    <property type="entry name" value="Cytochrome P450"/>
    <property type="match status" value="1"/>
</dbReference>
<keyword evidence="2" id="KW-0503">Monooxygenase</keyword>
<protein>
    <recommendedName>
        <fullName evidence="5">Cytochrome P450</fullName>
    </recommendedName>
</protein>
<evidence type="ECO:0000256" key="2">
    <source>
        <dbReference type="RuleBase" id="RU000461"/>
    </source>
</evidence>
<dbReference type="InterPro" id="IPR017972">
    <property type="entry name" value="Cyt_P450_CS"/>
</dbReference>
<dbReference type="InterPro" id="IPR001128">
    <property type="entry name" value="Cyt_P450"/>
</dbReference>
<dbReference type="Pfam" id="PF00067">
    <property type="entry name" value="p450"/>
    <property type="match status" value="1"/>
</dbReference>
<evidence type="ECO:0000313" key="3">
    <source>
        <dbReference type="EMBL" id="BBY09239.1"/>
    </source>
</evidence>
<dbReference type="PANTHER" id="PTHR46696">
    <property type="entry name" value="P450, PUTATIVE (EUROFUNG)-RELATED"/>
    <property type="match status" value="1"/>
</dbReference>
<dbReference type="GO" id="GO:0020037">
    <property type="term" value="F:heme binding"/>
    <property type="evidence" value="ECO:0007669"/>
    <property type="project" value="InterPro"/>
</dbReference>
<evidence type="ECO:0000313" key="4">
    <source>
        <dbReference type="Proteomes" id="UP000466894"/>
    </source>
</evidence>
<dbReference type="InterPro" id="IPR036396">
    <property type="entry name" value="Cyt_P450_sf"/>
</dbReference>
<keyword evidence="2" id="KW-0349">Heme</keyword>
<dbReference type="KEGG" id="mnv:MNVI_45570"/>
<evidence type="ECO:0008006" key="5">
    <source>
        <dbReference type="Google" id="ProtNLM"/>
    </source>
</evidence>
<dbReference type="PROSITE" id="PS00086">
    <property type="entry name" value="CYTOCHROME_P450"/>
    <property type="match status" value="1"/>
</dbReference>
<dbReference type="Gene3D" id="1.10.630.10">
    <property type="entry name" value="Cytochrome P450"/>
    <property type="match status" value="1"/>
</dbReference>
<keyword evidence="2" id="KW-0408">Iron</keyword>
<proteinExistence type="inferred from homology"/>
<dbReference type="GO" id="GO:0004497">
    <property type="term" value="F:monooxygenase activity"/>
    <property type="evidence" value="ECO:0007669"/>
    <property type="project" value="UniProtKB-KW"/>
</dbReference>
<dbReference type="GO" id="GO:0005506">
    <property type="term" value="F:iron ion binding"/>
    <property type="evidence" value="ECO:0007669"/>
    <property type="project" value="InterPro"/>
</dbReference>
<accession>A0A7I7PL52</accession>
<sequence length="69" mass="8061">MTRDDGPHVGFGYGRHQCVGQQLARMELQIVLHTVLRRIPTMRLAVRIEQIPFKHDSLAYGVYDWPVTW</sequence>
<comment type="similarity">
    <text evidence="1 2">Belongs to the cytochrome P450 family.</text>
</comment>
<dbReference type="GO" id="GO:0016705">
    <property type="term" value="F:oxidoreductase activity, acting on paired donors, with incorporation or reduction of molecular oxygen"/>
    <property type="evidence" value="ECO:0007669"/>
    <property type="project" value="InterPro"/>
</dbReference>
<reference evidence="3 4" key="1">
    <citation type="journal article" date="2019" name="Emerg. Microbes Infect.">
        <title>Comprehensive subspecies identification of 175 nontuberculous mycobacteria species based on 7547 genomic profiles.</title>
        <authorList>
            <person name="Matsumoto Y."/>
            <person name="Kinjo T."/>
            <person name="Motooka D."/>
            <person name="Nabeya D."/>
            <person name="Jung N."/>
            <person name="Uechi K."/>
            <person name="Horii T."/>
            <person name="Iida T."/>
            <person name="Fujita J."/>
            <person name="Nakamura S."/>
        </authorList>
    </citation>
    <scope>NUCLEOTIDE SEQUENCE [LARGE SCALE GENOMIC DNA]</scope>
    <source>
        <strain evidence="3 4">JCM 16367</strain>
    </source>
</reference>
<dbReference type="EMBL" id="AP022583">
    <property type="protein sequence ID" value="BBY09239.1"/>
    <property type="molecule type" value="Genomic_DNA"/>
</dbReference>
<name>A0A7I7PL52_9MYCO</name>
<evidence type="ECO:0000256" key="1">
    <source>
        <dbReference type="ARBA" id="ARBA00010617"/>
    </source>
</evidence>
<dbReference type="AlphaFoldDB" id="A0A7I7PL52"/>
<keyword evidence="2" id="KW-0479">Metal-binding</keyword>
<gene>
    <name evidence="3" type="ORF">MNVI_45570</name>
</gene>
<dbReference type="PANTHER" id="PTHR46696:SF1">
    <property type="entry name" value="CYTOCHROME P450 YJIB-RELATED"/>
    <property type="match status" value="1"/>
</dbReference>